<evidence type="ECO:0000256" key="9">
    <source>
        <dbReference type="ARBA" id="ARBA00022790"/>
    </source>
</evidence>
<dbReference type="GO" id="GO:0046872">
    <property type="term" value="F:metal ion binding"/>
    <property type="evidence" value="ECO:0007669"/>
    <property type="project" value="UniProtKB-KW"/>
</dbReference>
<dbReference type="Pfam" id="PF01398">
    <property type="entry name" value="JAB"/>
    <property type="match status" value="1"/>
</dbReference>
<dbReference type="InterPro" id="IPR000555">
    <property type="entry name" value="JAMM/MPN+_dom"/>
</dbReference>
<keyword evidence="13" id="KW-0539">Nucleus</keyword>
<dbReference type="GeneID" id="59238035"/>
<dbReference type="GO" id="GO:0008180">
    <property type="term" value="C:COP9 signalosome"/>
    <property type="evidence" value="ECO:0007669"/>
    <property type="project" value="UniProtKB-KW"/>
</dbReference>
<comment type="subcellular location">
    <subcellularLocation>
        <location evidence="2">Cytoplasm</location>
    </subcellularLocation>
    <subcellularLocation>
        <location evidence="1">Nucleus</location>
    </subcellularLocation>
</comment>
<dbReference type="GO" id="GO:0005737">
    <property type="term" value="C:cytoplasm"/>
    <property type="evidence" value="ECO:0007669"/>
    <property type="project" value="UniProtKB-SubCell"/>
</dbReference>
<dbReference type="OrthoDB" id="605656at2759"/>
<gene>
    <name evidence="16" type="ORF">HG535_0G01360</name>
</gene>
<dbReference type="SMART" id="SM00232">
    <property type="entry name" value="JAB_MPN"/>
    <property type="match status" value="1"/>
</dbReference>
<feature type="compositionally biased region" description="Basic and acidic residues" evidence="14">
    <location>
        <begin position="414"/>
        <end position="427"/>
    </location>
</feature>
<evidence type="ECO:0000256" key="12">
    <source>
        <dbReference type="ARBA" id="ARBA00023049"/>
    </source>
</evidence>
<evidence type="ECO:0000256" key="13">
    <source>
        <dbReference type="ARBA" id="ARBA00023242"/>
    </source>
</evidence>
<feature type="region of interest" description="Disordered" evidence="14">
    <location>
        <begin position="407"/>
        <end position="427"/>
    </location>
</feature>
<dbReference type="RefSeq" id="XP_037145977.1">
    <property type="nucleotide sequence ID" value="XM_037290082.1"/>
</dbReference>
<dbReference type="GO" id="GO:0006508">
    <property type="term" value="P:proteolysis"/>
    <property type="evidence" value="ECO:0007669"/>
    <property type="project" value="UniProtKB-KW"/>
</dbReference>
<keyword evidence="11" id="KW-0862">Zinc</keyword>
<keyword evidence="10" id="KW-0378">Hydrolase</keyword>
<dbReference type="InterPro" id="IPR050242">
    <property type="entry name" value="JAMM_MPN+_peptidase_M67A"/>
</dbReference>
<dbReference type="PROSITE" id="PS50249">
    <property type="entry name" value="MPN"/>
    <property type="match status" value="1"/>
</dbReference>
<evidence type="ECO:0000256" key="7">
    <source>
        <dbReference type="ARBA" id="ARBA00022670"/>
    </source>
</evidence>
<keyword evidence="12" id="KW-0482">Metalloprotease</keyword>
<comment type="subunit">
    <text evidence="4">Component of the COP9 signalosome (CSN) complex.</text>
</comment>
<dbReference type="InterPro" id="IPR037518">
    <property type="entry name" value="MPN"/>
</dbReference>
<name>A0A7H9B932_ZYGMR</name>
<dbReference type="PANTHER" id="PTHR10410">
    <property type="entry name" value="EUKARYOTIC TRANSLATION INITIATION FACTOR 3 -RELATED"/>
    <property type="match status" value="1"/>
</dbReference>
<evidence type="ECO:0000256" key="10">
    <source>
        <dbReference type="ARBA" id="ARBA00022801"/>
    </source>
</evidence>
<keyword evidence="17" id="KW-1185">Reference proteome</keyword>
<organism evidence="16 17">
    <name type="scientific">Zygotorulaspora mrakii</name>
    <name type="common">Zygosaccharomyces mrakii</name>
    <dbReference type="NCBI Taxonomy" id="42260"/>
    <lineage>
        <taxon>Eukaryota</taxon>
        <taxon>Fungi</taxon>
        <taxon>Dikarya</taxon>
        <taxon>Ascomycota</taxon>
        <taxon>Saccharomycotina</taxon>
        <taxon>Saccharomycetes</taxon>
        <taxon>Saccharomycetales</taxon>
        <taxon>Saccharomycetaceae</taxon>
        <taxon>Zygotorulaspora</taxon>
    </lineage>
</organism>
<dbReference type="SUPFAM" id="SSF102712">
    <property type="entry name" value="JAB1/MPN domain"/>
    <property type="match status" value="1"/>
</dbReference>
<evidence type="ECO:0000256" key="6">
    <source>
        <dbReference type="ARBA" id="ARBA00022490"/>
    </source>
</evidence>
<proteinExistence type="inferred from homology"/>
<dbReference type="FunFam" id="3.40.140.10:FF:000203">
    <property type="entry name" value="COP9 signalosome complex subunit 5"/>
    <property type="match status" value="1"/>
</dbReference>
<evidence type="ECO:0000259" key="15">
    <source>
        <dbReference type="PROSITE" id="PS50249"/>
    </source>
</evidence>
<keyword evidence="6" id="KW-0963">Cytoplasm</keyword>
<dbReference type="CDD" id="cd08069">
    <property type="entry name" value="MPN_RPN11_CSN5"/>
    <property type="match status" value="1"/>
</dbReference>
<comment type="similarity">
    <text evidence="3">Belongs to the peptidase M67A family. CSN5 subfamily.</text>
</comment>
<evidence type="ECO:0000256" key="2">
    <source>
        <dbReference type="ARBA" id="ARBA00004496"/>
    </source>
</evidence>
<feature type="domain" description="MPN" evidence="15">
    <location>
        <begin position="101"/>
        <end position="236"/>
    </location>
</feature>
<evidence type="ECO:0000256" key="3">
    <source>
        <dbReference type="ARBA" id="ARBA00006008"/>
    </source>
</evidence>
<dbReference type="KEGG" id="zmk:HG535_0G01360"/>
<evidence type="ECO:0000256" key="14">
    <source>
        <dbReference type="SAM" id="MobiDB-lite"/>
    </source>
</evidence>
<evidence type="ECO:0000256" key="1">
    <source>
        <dbReference type="ARBA" id="ARBA00004123"/>
    </source>
</evidence>
<evidence type="ECO:0000256" key="8">
    <source>
        <dbReference type="ARBA" id="ARBA00022723"/>
    </source>
</evidence>
<keyword evidence="9" id="KW-0736">Signalosome</keyword>
<evidence type="ECO:0000256" key="11">
    <source>
        <dbReference type="ARBA" id="ARBA00022833"/>
    </source>
</evidence>
<reference evidence="16 17" key="1">
    <citation type="submission" date="2020-07" db="EMBL/GenBank/DDBJ databases">
        <title>The yeast mating-type switching endonuclease HO is a domesticated member of an unorthodox homing genetic element family.</title>
        <authorList>
            <person name="Coughlan A.Y."/>
            <person name="Lombardi L."/>
            <person name="Braun-Galleani S."/>
            <person name="Martos A.R."/>
            <person name="Galeote V."/>
            <person name="Bigey F."/>
            <person name="Dequin S."/>
            <person name="Byrne K.P."/>
            <person name="Wolfe K.H."/>
        </authorList>
    </citation>
    <scope>NUCLEOTIDE SEQUENCE [LARGE SCALE GENOMIC DNA]</scope>
    <source>
        <strain evidence="16 17">NRRL Y-6702</strain>
    </source>
</reference>
<accession>A0A7H9B932</accession>
<keyword evidence="8" id="KW-0479">Metal-binding</keyword>
<dbReference type="AlphaFoldDB" id="A0A7H9B932"/>
<protein>
    <recommendedName>
        <fullName evidence="5">COP9 signalosome complex subunit 5</fullName>
    </recommendedName>
</protein>
<evidence type="ECO:0000256" key="4">
    <source>
        <dbReference type="ARBA" id="ARBA00011098"/>
    </source>
</evidence>
<evidence type="ECO:0000313" key="17">
    <source>
        <dbReference type="Proteomes" id="UP000509704"/>
    </source>
</evidence>
<dbReference type="GO" id="GO:0008237">
    <property type="term" value="F:metallopeptidase activity"/>
    <property type="evidence" value="ECO:0007669"/>
    <property type="project" value="UniProtKB-KW"/>
</dbReference>
<dbReference type="EMBL" id="CP058610">
    <property type="protein sequence ID" value="QLG74252.1"/>
    <property type="molecule type" value="Genomic_DNA"/>
</dbReference>
<evidence type="ECO:0000313" key="16">
    <source>
        <dbReference type="EMBL" id="QLG74252.1"/>
    </source>
</evidence>
<evidence type="ECO:0000256" key="5">
    <source>
        <dbReference type="ARBA" id="ARBA00014880"/>
    </source>
</evidence>
<dbReference type="Proteomes" id="UP000509704">
    <property type="component" value="Chromosome 7"/>
</dbReference>
<dbReference type="Gene3D" id="3.40.140.10">
    <property type="entry name" value="Cytidine Deaminase, domain 2"/>
    <property type="match status" value="1"/>
</dbReference>
<keyword evidence="7" id="KW-0645">Protease</keyword>
<sequence length="466" mass="53361">MLCLNKNNVQNSLSSNRKSTMQQMLYQCSVASLARSIEEKKHTENINSSTNLTDHLLDEFVQSAKPLRTRNLLNQVSGKVRQYATNSTQSGKVNDQYFNSVLISKLACLKLLQHSLRGGKFEVMGMLVGSTIENKFVVFDCYELPVEGTETRVNAQSESYEYMVKYMSEMVPETHNIVGWYHSHPGYDCWLSNIDMHTQDLNQSFQDPYLAVVVDPFKSLQQRKISLGAFRTFHLPSEIENEDPDSTLRFYNLSVQIFDSDYNRPLEFSKLDIGFPKFDLEADTVLLESLVGISKEWNILSERNIQASARVDVPKDFFVVEQRELNANHARKVAEQSQEIGIFQRPARSSSFISLDTSTNDNSDVEMDDQQLGDLESVDSSVHTITEHTSPYRRPTQLALPVPTSLTLNSQKEGSCDDREKKTEGRRNKALKTQFHILKDTLLNLKLEEYRQLRFFKDTFTLDNSP</sequence>